<proteinExistence type="predicted"/>
<evidence type="ECO:0000313" key="3">
    <source>
        <dbReference type="Proteomes" id="UP001155240"/>
    </source>
</evidence>
<protein>
    <submittedName>
        <fullName evidence="2">DUF3180 domain-containing protein</fullName>
    </submittedName>
</protein>
<organism evidence="2 3">
    <name type="scientific">Rathayibacter rubneri</name>
    <dbReference type="NCBI Taxonomy" id="2950106"/>
    <lineage>
        <taxon>Bacteria</taxon>
        <taxon>Bacillati</taxon>
        <taxon>Actinomycetota</taxon>
        <taxon>Actinomycetes</taxon>
        <taxon>Micrococcales</taxon>
        <taxon>Microbacteriaceae</taxon>
        <taxon>Rathayibacter</taxon>
    </lineage>
</organism>
<keyword evidence="3" id="KW-1185">Reference proteome</keyword>
<dbReference type="AlphaFoldDB" id="A0A9X2IV24"/>
<accession>A0A9X2IV24</accession>
<evidence type="ECO:0000313" key="2">
    <source>
        <dbReference type="EMBL" id="MCM6763199.1"/>
    </source>
</evidence>
<keyword evidence="1" id="KW-0472">Membrane</keyword>
<dbReference type="Proteomes" id="UP001155240">
    <property type="component" value="Unassembled WGS sequence"/>
</dbReference>
<dbReference type="RefSeq" id="WP_207407811.1">
    <property type="nucleotide sequence ID" value="NZ_JAMRYM010000053.1"/>
</dbReference>
<evidence type="ECO:0000256" key="1">
    <source>
        <dbReference type="SAM" id="Phobius"/>
    </source>
</evidence>
<keyword evidence="1" id="KW-0812">Transmembrane</keyword>
<reference evidence="2" key="1">
    <citation type="submission" date="2022-06" db="EMBL/GenBank/DDBJ databases">
        <title>Whole genome shotgun sequencing (WGS) of Rathayibacter sp. ZW T2_19, isolated from stored onions (Allium cepa).</title>
        <authorList>
            <person name="Stoll D.A."/>
            <person name="Huch M."/>
        </authorList>
    </citation>
    <scope>NUCLEOTIDE SEQUENCE</scope>
    <source>
        <strain evidence="2">ZW T2_19</strain>
    </source>
</reference>
<feature type="transmembrane region" description="Helical" evidence="1">
    <location>
        <begin position="79"/>
        <end position="104"/>
    </location>
</feature>
<name>A0A9X2IV24_9MICO</name>
<dbReference type="InterPro" id="IPR021517">
    <property type="entry name" value="DUF3180"/>
</dbReference>
<comment type="caution">
    <text evidence="2">The sequence shown here is derived from an EMBL/GenBank/DDBJ whole genome shotgun (WGS) entry which is preliminary data.</text>
</comment>
<dbReference type="EMBL" id="JAMRYM010000053">
    <property type="protein sequence ID" value="MCM6763199.1"/>
    <property type="molecule type" value="Genomic_DNA"/>
</dbReference>
<keyword evidence="1" id="KW-1133">Transmembrane helix</keyword>
<sequence length="159" mass="16284">MKRTRLSTLLGLGLAGAVVGFLLDLAIASSGRAVLVPPLTVPLTLVVVAALVLGFAIPIHRATKGTLRRRIDPFRAMRVVVLAKASSLVGALLLGASGGILLYLLSRAVVPSLGSVWQDVATIAGSIVLLVAGLVAEHLCTIPPSDDDDDAVVGEANHA</sequence>
<gene>
    <name evidence="2" type="ORF">NB037_12305</name>
</gene>
<feature type="transmembrane region" description="Helical" evidence="1">
    <location>
        <begin position="38"/>
        <end position="59"/>
    </location>
</feature>
<feature type="transmembrane region" description="Helical" evidence="1">
    <location>
        <begin position="116"/>
        <end position="136"/>
    </location>
</feature>
<dbReference type="Pfam" id="PF11377">
    <property type="entry name" value="DUF3180"/>
    <property type="match status" value="1"/>
</dbReference>